<keyword evidence="4" id="KW-0564">Palmitate</keyword>
<evidence type="ECO:0000256" key="6">
    <source>
        <dbReference type="SAM" id="SignalP"/>
    </source>
</evidence>
<gene>
    <name evidence="8" type="ORF">P375_03010</name>
</gene>
<dbReference type="AlphaFoldDB" id="A0A0A2XMY9"/>
<keyword evidence="3" id="KW-0472">Membrane</keyword>
<feature type="domain" description="Glycine zipper 2TM" evidence="7">
    <location>
        <begin position="64"/>
        <end position="105"/>
    </location>
</feature>
<name>A0A0A2XMY9_9PAST</name>
<feature type="chain" id="PRO_5002007651" evidence="6">
    <location>
        <begin position="18"/>
        <end position="156"/>
    </location>
</feature>
<evidence type="ECO:0000256" key="5">
    <source>
        <dbReference type="ARBA" id="ARBA00023288"/>
    </source>
</evidence>
<dbReference type="Proteomes" id="UP000030418">
    <property type="component" value="Unassembled WGS sequence"/>
</dbReference>
<accession>A0A0A2XMY9</accession>
<evidence type="ECO:0000313" key="9">
    <source>
        <dbReference type="Proteomes" id="UP000030418"/>
    </source>
</evidence>
<dbReference type="GO" id="GO:0009279">
    <property type="term" value="C:cell outer membrane"/>
    <property type="evidence" value="ECO:0007669"/>
    <property type="project" value="UniProtKB-SubCell"/>
</dbReference>
<reference evidence="8 9" key="1">
    <citation type="submission" date="2014-08" db="EMBL/GenBank/DDBJ databases">
        <title>Chaperone-usher fimbriae in a diverse selection of Gallibacterium genomes.</title>
        <authorList>
            <person name="Kudirkiene E."/>
            <person name="Bager R.J."/>
            <person name="Johnson T.J."/>
            <person name="Bojesen A.M."/>
        </authorList>
    </citation>
    <scope>NUCLEOTIDE SEQUENCE [LARGE SCALE GENOMIC DNA]</scope>
    <source>
        <strain evidence="8 9">CCM5976</strain>
    </source>
</reference>
<evidence type="ECO:0000256" key="3">
    <source>
        <dbReference type="ARBA" id="ARBA00023136"/>
    </source>
</evidence>
<evidence type="ECO:0000256" key="1">
    <source>
        <dbReference type="ARBA" id="ARBA00004459"/>
    </source>
</evidence>
<keyword evidence="2 6" id="KW-0732">Signal</keyword>
<keyword evidence="5" id="KW-0449">Lipoprotein</keyword>
<organism evidence="8 9">
    <name type="scientific">Gallibacterium genomosp. 2</name>
    <dbReference type="NCBI Taxonomy" id="155517"/>
    <lineage>
        <taxon>Bacteria</taxon>
        <taxon>Pseudomonadati</taxon>
        <taxon>Pseudomonadota</taxon>
        <taxon>Gammaproteobacteria</taxon>
        <taxon>Pasteurellales</taxon>
        <taxon>Pasteurellaceae</taxon>
        <taxon>Gallibacterium</taxon>
    </lineage>
</organism>
<comment type="caution">
    <text evidence="8">The sequence shown here is derived from an EMBL/GenBank/DDBJ whole genome shotgun (WGS) entry which is preliminary data.</text>
</comment>
<dbReference type="RefSeq" id="WP_039083910.1">
    <property type="nucleotide sequence ID" value="NZ_JPXY01000014.1"/>
</dbReference>
<dbReference type="EMBL" id="JPXY01000014">
    <property type="protein sequence ID" value="KGQ33568.1"/>
    <property type="molecule type" value="Genomic_DNA"/>
</dbReference>
<dbReference type="InterPro" id="IPR008816">
    <property type="entry name" value="Gly_zipper_2TM_dom"/>
</dbReference>
<protein>
    <submittedName>
        <fullName evidence="8">Membrane protein</fullName>
    </submittedName>
</protein>
<evidence type="ECO:0000313" key="8">
    <source>
        <dbReference type="EMBL" id="KGQ33568.1"/>
    </source>
</evidence>
<feature type="signal peptide" evidence="6">
    <location>
        <begin position="1"/>
        <end position="17"/>
    </location>
</feature>
<dbReference type="PROSITE" id="PS51257">
    <property type="entry name" value="PROKAR_LIPOPROTEIN"/>
    <property type="match status" value="1"/>
</dbReference>
<sequence>MKKITLVASLLAAVTLAGCSNSDLYSGSVYSGGQAKEARAVSYGRIVSVRPVTIQGESNSQGVIGTVGGGALGGIVGSTVGGGKGQAIATAVGAIAGAVVGNKIEQKLDQTSGVELVIQKEDGQRIAVVQKADPSFVPGARVQIVGSGGSLNVSVL</sequence>
<evidence type="ECO:0000259" key="7">
    <source>
        <dbReference type="Pfam" id="PF05433"/>
    </source>
</evidence>
<keyword evidence="9" id="KW-1185">Reference proteome</keyword>
<evidence type="ECO:0000256" key="4">
    <source>
        <dbReference type="ARBA" id="ARBA00023139"/>
    </source>
</evidence>
<comment type="subcellular location">
    <subcellularLocation>
        <location evidence="1">Cell outer membrane</location>
        <topology evidence="1">Lipid-anchor</topology>
    </subcellularLocation>
</comment>
<dbReference type="InterPro" id="IPR051407">
    <property type="entry name" value="Bact_OM_lipoprot/Surf_antigen"/>
</dbReference>
<evidence type="ECO:0000256" key="2">
    <source>
        <dbReference type="ARBA" id="ARBA00022729"/>
    </source>
</evidence>
<dbReference type="Pfam" id="PF05433">
    <property type="entry name" value="Rick_17kDa_Anti"/>
    <property type="match status" value="1"/>
</dbReference>
<proteinExistence type="predicted"/>
<dbReference type="PANTHER" id="PTHR35603">
    <property type="match status" value="1"/>
</dbReference>
<dbReference type="PANTHER" id="PTHR35603:SF1">
    <property type="entry name" value="OUTER MEMBRANE LIPOPROTEIN SLYB"/>
    <property type="match status" value="1"/>
</dbReference>